<evidence type="ECO:0000313" key="2">
    <source>
        <dbReference type="Proteomes" id="UP000760860"/>
    </source>
</evidence>
<proteinExistence type="predicted"/>
<accession>A0A8T1HCG3</accession>
<sequence length="38" mass="4087">MSGISEKTLTRYIMLLHQDADSPIIEGLPGIGLDGWTG</sequence>
<reference evidence="1" key="1">
    <citation type="submission" date="2018-05" db="EMBL/GenBank/DDBJ databases">
        <title>Effector identification in a new, highly contiguous assembly of the strawberry crown rot pathogen Phytophthora cactorum.</title>
        <authorList>
            <person name="Armitage A.D."/>
            <person name="Nellist C.F."/>
            <person name="Bates H."/>
            <person name="Vickerstaff R.J."/>
            <person name="Harrison R.J."/>
        </authorList>
    </citation>
    <scope>NUCLEOTIDE SEQUENCE</scope>
    <source>
        <strain evidence="1">P421</strain>
    </source>
</reference>
<protein>
    <submittedName>
        <fullName evidence="1">Uncharacterized protein</fullName>
    </submittedName>
</protein>
<evidence type="ECO:0000313" key="1">
    <source>
        <dbReference type="EMBL" id="KAG3209708.1"/>
    </source>
</evidence>
<dbReference type="EMBL" id="RCMV01001221">
    <property type="protein sequence ID" value="KAG3209708.1"/>
    <property type="molecule type" value="Genomic_DNA"/>
</dbReference>
<name>A0A8T1HCG3_9STRA</name>
<dbReference type="Proteomes" id="UP000760860">
    <property type="component" value="Unassembled WGS sequence"/>
</dbReference>
<comment type="caution">
    <text evidence="1">The sequence shown here is derived from an EMBL/GenBank/DDBJ whole genome shotgun (WGS) entry which is preliminary data.</text>
</comment>
<gene>
    <name evidence="1" type="ORF">PC129_g19286</name>
</gene>
<dbReference type="AlphaFoldDB" id="A0A8T1HCG3"/>
<organism evidence="1 2">
    <name type="scientific">Phytophthora cactorum</name>
    <dbReference type="NCBI Taxonomy" id="29920"/>
    <lineage>
        <taxon>Eukaryota</taxon>
        <taxon>Sar</taxon>
        <taxon>Stramenopiles</taxon>
        <taxon>Oomycota</taxon>
        <taxon>Peronosporomycetes</taxon>
        <taxon>Peronosporales</taxon>
        <taxon>Peronosporaceae</taxon>
        <taxon>Phytophthora</taxon>
    </lineage>
</organism>